<dbReference type="Gene3D" id="2.70.50.70">
    <property type="match status" value="1"/>
</dbReference>
<dbReference type="InterPro" id="IPR049893">
    <property type="entry name" value="Bvu_2165-like_IHF-HU-DNA_bdg"/>
</dbReference>
<dbReference type="OrthoDB" id="357747at2"/>
<evidence type="ECO:0000259" key="2">
    <source>
        <dbReference type="Pfam" id="PF14848"/>
    </source>
</evidence>
<dbReference type="STRING" id="225004.SAMN02745152_00216"/>
<evidence type="ECO:0000313" key="3">
    <source>
        <dbReference type="EMBL" id="SJZ43352.1"/>
    </source>
</evidence>
<dbReference type="Pfam" id="PF14848">
    <property type="entry name" value="HU-DNA_bdg"/>
    <property type="match status" value="1"/>
</dbReference>
<protein>
    <submittedName>
        <fullName evidence="3">Uncharacterized protein</fullName>
    </submittedName>
</protein>
<dbReference type="RefSeq" id="WP_078929971.1">
    <property type="nucleotide sequence ID" value="NZ_CAMCOW010000125.1"/>
</dbReference>
<feature type="domain" description="DUF4469" evidence="1">
    <location>
        <begin position="139"/>
        <end position="224"/>
    </location>
</feature>
<reference evidence="3 4" key="1">
    <citation type="submission" date="2017-02" db="EMBL/GenBank/DDBJ databases">
        <authorList>
            <person name="Peterson S.W."/>
        </authorList>
    </citation>
    <scope>NUCLEOTIDE SEQUENCE [LARGE SCALE GENOMIC DNA]</scope>
    <source>
        <strain evidence="3 4">ATCC BAA-909</strain>
    </source>
</reference>
<name>A0A1T4KLN9_9SPIR</name>
<gene>
    <name evidence="3" type="ORF">SAMN02745152_00216</name>
</gene>
<dbReference type="Pfam" id="PF14734">
    <property type="entry name" value="DUF4469"/>
    <property type="match status" value="1"/>
</dbReference>
<dbReference type="Proteomes" id="UP000190395">
    <property type="component" value="Unassembled WGS sequence"/>
</dbReference>
<evidence type="ECO:0000313" key="4">
    <source>
        <dbReference type="Proteomes" id="UP000190395"/>
    </source>
</evidence>
<organism evidence="3 4">
    <name type="scientific">Treponema berlinense</name>
    <dbReference type="NCBI Taxonomy" id="225004"/>
    <lineage>
        <taxon>Bacteria</taxon>
        <taxon>Pseudomonadati</taxon>
        <taxon>Spirochaetota</taxon>
        <taxon>Spirochaetia</taxon>
        <taxon>Spirochaetales</taxon>
        <taxon>Treponemataceae</taxon>
        <taxon>Treponema</taxon>
    </lineage>
</organism>
<accession>A0A1T4KLN9</accession>
<evidence type="ECO:0000259" key="1">
    <source>
        <dbReference type="Pfam" id="PF14734"/>
    </source>
</evidence>
<dbReference type="GeneID" id="303366497"/>
<sequence>MVQIYAYQNSLKTGEGKDKYCFRSVVDQIMDSEQLVREIISYNSTITDADARAVLSVLNDRVRHFVNLGYKVELPFGYVYNKANGTVAKLNDGFVPGKGNHRITSVFKFKDDAADEMTKDASYKLAGSGYVQLPAIKEISSILPNGMESENLDFSAGAMLRIKGKNVSFVAEDEVQGVFLVSLDSSETRVSNYNRIGTNVIEAYVPAVASGSYEIKLVTKPGTERYEKTVYSTVVNVTA</sequence>
<keyword evidence="4" id="KW-1185">Reference proteome</keyword>
<proteinExistence type="predicted"/>
<dbReference type="InterPro" id="IPR027824">
    <property type="entry name" value="DUF4469"/>
</dbReference>
<feature type="domain" description="Bvu-2165-like IHF-HU-like DNA-binding" evidence="2">
    <location>
        <begin position="4"/>
        <end position="108"/>
    </location>
</feature>
<dbReference type="AlphaFoldDB" id="A0A1T4KLN9"/>
<dbReference type="EMBL" id="FUXC01000001">
    <property type="protein sequence ID" value="SJZ43352.1"/>
    <property type="molecule type" value="Genomic_DNA"/>
</dbReference>